<gene>
    <name evidence="3" type="ORF">JF887_04615</name>
</gene>
<dbReference type="InterPro" id="IPR003018">
    <property type="entry name" value="GAF"/>
</dbReference>
<dbReference type="SUPFAM" id="SSF141868">
    <property type="entry name" value="EAL domain-like"/>
    <property type="match status" value="1"/>
</dbReference>
<evidence type="ECO:0000313" key="4">
    <source>
        <dbReference type="Proteomes" id="UP000614410"/>
    </source>
</evidence>
<dbReference type="CDD" id="cd01949">
    <property type="entry name" value="GGDEF"/>
    <property type="match status" value="1"/>
</dbReference>
<reference evidence="3 4" key="1">
    <citation type="submission" date="2020-10" db="EMBL/GenBank/DDBJ databases">
        <title>Ca. Dormibacterota MAGs.</title>
        <authorList>
            <person name="Montgomery K."/>
        </authorList>
    </citation>
    <scope>NUCLEOTIDE SEQUENCE [LARGE SCALE GENOMIC DNA]</scope>
    <source>
        <strain evidence="3">Mitchell_Peninsula_5</strain>
    </source>
</reference>
<organism evidence="3 4">
    <name type="scientific">Candidatus Amunia macphersoniae</name>
    <dbReference type="NCBI Taxonomy" id="3127014"/>
    <lineage>
        <taxon>Bacteria</taxon>
        <taxon>Bacillati</taxon>
        <taxon>Candidatus Dormiibacterota</taxon>
        <taxon>Candidatus Dormibacteria</taxon>
        <taxon>Candidatus Aeolococcales</taxon>
        <taxon>Candidatus Aeolococcaceae</taxon>
        <taxon>Candidatus Amunia</taxon>
    </lineage>
</organism>
<dbReference type="NCBIfam" id="TIGR00254">
    <property type="entry name" value="GGDEF"/>
    <property type="match status" value="1"/>
</dbReference>
<dbReference type="InterPro" id="IPR052155">
    <property type="entry name" value="Biofilm_reg_signaling"/>
</dbReference>
<protein>
    <submittedName>
        <fullName evidence="3">EAL domain-containing protein</fullName>
    </submittedName>
</protein>
<dbReference type="Gene3D" id="3.30.70.270">
    <property type="match status" value="1"/>
</dbReference>
<dbReference type="SUPFAM" id="SSF55073">
    <property type="entry name" value="Nucleotide cyclase"/>
    <property type="match status" value="1"/>
</dbReference>
<dbReference type="Pfam" id="PF00990">
    <property type="entry name" value="GGDEF"/>
    <property type="match status" value="1"/>
</dbReference>
<feature type="domain" description="EAL" evidence="1">
    <location>
        <begin position="491"/>
        <end position="747"/>
    </location>
</feature>
<comment type="caution">
    <text evidence="3">The sequence shown here is derived from an EMBL/GenBank/DDBJ whole genome shotgun (WGS) entry which is preliminary data.</text>
</comment>
<dbReference type="Pfam" id="PF13185">
    <property type="entry name" value="GAF_2"/>
    <property type="match status" value="1"/>
</dbReference>
<dbReference type="Proteomes" id="UP000614410">
    <property type="component" value="Unassembled WGS sequence"/>
</dbReference>
<dbReference type="SMART" id="SM00065">
    <property type="entry name" value="GAF"/>
    <property type="match status" value="1"/>
</dbReference>
<dbReference type="InterPro" id="IPR029787">
    <property type="entry name" value="Nucleotide_cyclase"/>
</dbReference>
<feature type="domain" description="GGDEF" evidence="2">
    <location>
        <begin position="351"/>
        <end position="482"/>
    </location>
</feature>
<dbReference type="EMBL" id="JAEKNN010000023">
    <property type="protein sequence ID" value="MBJ7608700.1"/>
    <property type="molecule type" value="Genomic_DNA"/>
</dbReference>
<dbReference type="FunFam" id="3.30.70.270:FF:000001">
    <property type="entry name" value="Diguanylate cyclase domain protein"/>
    <property type="match status" value="1"/>
</dbReference>
<dbReference type="SMART" id="SM00267">
    <property type="entry name" value="GGDEF"/>
    <property type="match status" value="1"/>
</dbReference>
<dbReference type="CDD" id="cd01948">
    <property type="entry name" value="EAL"/>
    <property type="match status" value="1"/>
</dbReference>
<dbReference type="PANTHER" id="PTHR44757">
    <property type="entry name" value="DIGUANYLATE CYCLASE DGCP"/>
    <property type="match status" value="1"/>
</dbReference>
<dbReference type="InterPro" id="IPR001633">
    <property type="entry name" value="EAL_dom"/>
</dbReference>
<dbReference type="Pfam" id="PF00563">
    <property type="entry name" value="EAL"/>
    <property type="match status" value="1"/>
</dbReference>
<dbReference type="InterPro" id="IPR043128">
    <property type="entry name" value="Rev_trsase/Diguanyl_cyclase"/>
</dbReference>
<dbReference type="Gene3D" id="3.20.20.450">
    <property type="entry name" value="EAL domain"/>
    <property type="match status" value="1"/>
</dbReference>
<proteinExistence type="predicted"/>
<dbReference type="SMART" id="SM00052">
    <property type="entry name" value="EAL"/>
    <property type="match status" value="1"/>
</dbReference>
<evidence type="ECO:0000313" key="3">
    <source>
        <dbReference type="EMBL" id="MBJ7608700.1"/>
    </source>
</evidence>
<dbReference type="PROSITE" id="PS50887">
    <property type="entry name" value="GGDEF"/>
    <property type="match status" value="1"/>
</dbReference>
<dbReference type="InterPro" id="IPR035919">
    <property type="entry name" value="EAL_sf"/>
</dbReference>
<sequence length="756" mass="81092">MESADRWSTTRLAEFVAAVAGAPDEKSAASRAVEWATEALEAEIGVILEAGVPLASVGFPRGEIPNDRLSTAISSGSEVLEVAGIGLCRLASTRLEMESAVDLVVARAGSDPFSREEIGLLRAAARSLTLTLRLLCALAAERAMRDDLQKRQTLLERLTNIQRGITLRVPLAELLSTVTINARDLLDVEVATLRLIDPSSPGEMVMVAQDGLPVRVAAAIKRTSIGDGASGRAVSEDRLVVMDDQSAITRARPSLVGQKLLRVMAAPVRDGESVTGSILVATSRSDHTFGPIEQEVLTAFAEHASLALIDAKRLEHIQQLAFHDELTGLPNRGLFMERLGQALVRARRRRGHVAVLFLDIDRFKTINDSLGHTAGDQLLVRVGERLRHCLRDEDTASRLGGDEFAILAHCDREGAVEIAQRVLTAMEPSFAIDDRDVSAAASLGISLDRGGHADAGGMLRDADTAMYAAKFSGGDSFVVFEPSMHAAALARIDLEADLRRALLRGEMRLDYQPIVNLLDGGVVGLEALIRWHQPVRGLICPLDFIPLAEETGQIAPLGRWILQQACQQARAWQRIDDHLSHLSVSVNVSPRQLQGSRFVQDVADALDESGLDPTDLVLEITEGAVMIDVETAIRRLSALRELGVSLAIDDFGTGHSSLALLRRLPVDVIKVDKLFVDSIAFDPVAAAFLETIVRMGAILSLSVIVEGIETAAQASLIAGFGGVLGQGYQLGRPMSVAAVDHLLSMATAARSTPLAG</sequence>
<accession>A0A934KMW5</accession>
<dbReference type="SUPFAM" id="SSF55781">
    <property type="entry name" value="GAF domain-like"/>
    <property type="match status" value="1"/>
</dbReference>
<name>A0A934KMW5_9BACT</name>
<dbReference type="PROSITE" id="PS50883">
    <property type="entry name" value="EAL"/>
    <property type="match status" value="1"/>
</dbReference>
<dbReference type="Gene3D" id="3.30.450.40">
    <property type="match status" value="1"/>
</dbReference>
<evidence type="ECO:0000259" key="2">
    <source>
        <dbReference type="PROSITE" id="PS50887"/>
    </source>
</evidence>
<dbReference type="PANTHER" id="PTHR44757:SF2">
    <property type="entry name" value="BIOFILM ARCHITECTURE MAINTENANCE PROTEIN MBAA"/>
    <property type="match status" value="1"/>
</dbReference>
<dbReference type="InterPro" id="IPR000160">
    <property type="entry name" value="GGDEF_dom"/>
</dbReference>
<dbReference type="InterPro" id="IPR029016">
    <property type="entry name" value="GAF-like_dom_sf"/>
</dbReference>
<dbReference type="AlphaFoldDB" id="A0A934KMW5"/>
<evidence type="ECO:0000259" key="1">
    <source>
        <dbReference type="PROSITE" id="PS50883"/>
    </source>
</evidence>